<comment type="caution">
    <text evidence="1">The sequence shown here is derived from an EMBL/GenBank/DDBJ whole genome shotgun (WGS) entry which is preliminary data.</text>
</comment>
<dbReference type="EMBL" id="JAGKQH010000018">
    <property type="protein sequence ID" value="KAG6573408.1"/>
    <property type="molecule type" value="Genomic_DNA"/>
</dbReference>
<dbReference type="Proteomes" id="UP000685013">
    <property type="component" value="Chromosome 18"/>
</dbReference>
<name>A0AAV6M139_9ROSI</name>
<reference evidence="1 2" key="1">
    <citation type="journal article" date="2021" name="Hortic Res">
        <title>The domestication of Cucurbita argyrosperma as revealed by the genome of its wild relative.</title>
        <authorList>
            <person name="Barrera-Redondo J."/>
            <person name="Sanchez-de la Vega G."/>
            <person name="Aguirre-Liguori J.A."/>
            <person name="Castellanos-Morales G."/>
            <person name="Gutierrez-Guerrero Y.T."/>
            <person name="Aguirre-Dugua X."/>
            <person name="Aguirre-Planter E."/>
            <person name="Tenaillon M.I."/>
            <person name="Lira-Saade R."/>
            <person name="Eguiarte L.E."/>
        </authorList>
    </citation>
    <scope>NUCLEOTIDE SEQUENCE [LARGE SCALE GENOMIC DNA]</scope>
    <source>
        <strain evidence="1">JBR-2021</strain>
    </source>
</reference>
<protein>
    <submittedName>
        <fullName evidence="1">Obg-like ATPase 1</fullName>
    </submittedName>
</protein>
<gene>
    <name evidence="1" type="ORF">SDJN03_27295</name>
</gene>
<proteinExistence type="predicted"/>
<dbReference type="PANTHER" id="PTHR23305:SF11">
    <property type="entry name" value="OBG-LIKE ATPASE 1"/>
    <property type="match status" value="1"/>
</dbReference>
<sequence>MPPKASKSKETPAERPILGRFSSHLKIGIVGFPFCTIEPNEARVNVPDEQFEWLCNLYKPKSECPSKDHKDWVLVDQSHIFLHCRQKLLKLLGQFILILRKGSFVLRV</sequence>
<evidence type="ECO:0000313" key="2">
    <source>
        <dbReference type="Proteomes" id="UP000685013"/>
    </source>
</evidence>
<evidence type="ECO:0000313" key="1">
    <source>
        <dbReference type="EMBL" id="KAG6573408.1"/>
    </source>
</evidence>
<dbReference type="AlphaFoldDB" id="A0AAV6M139"/>
<feature type="non-terminal residue" evidence="1">
    <location>
        <position position="1"/>
    </location>
</feature>
<dbReference type="GO" id="GO:0016887">
    <property type="term" value="F:ATP hydrolysis activity"/>
    <property type="evidence" value="ECO:0007669"/>
    <property type="project" value="TreeGrafter"/>
</dbReference>
<dbReference type="PANTHER" id="PTHR23305">
    <property type="entry name" value="OBG GTPASE FAMILY"/>
    <property type="match status" value="1"/>
</dbReference>
<keyword evidence="2" id="KW-1185">Reference proteome</keyword>
<organism evidence="1 2">
    <name type="scientific">Cucurbita argyrosperma subsp. sororia</name>
    <dbReference type="NCBI Taxonomy" id="37648"/>
    <lineage>
        <taxon>Eukaryota</taxon>
        <taxon>Viridiplantae</taxon>
        <taxon>Streptophyta</taxon>
        <taxon>Embryophyta</taxon>
        <taxon>Tracheophyta</taxon>
        <taxon>Spermatophyta</taxon>
        <taxon>Magnoliopsida</taxon>
        <taxon>eudicotyledons</taxon>
        <taxon>Gunneridae</taxon>
        <taxon>Pentapetalae</taxon>
        <taxon>rosids</taxon>
        <taxon>fabids</taxon>
        <taxon>Cucurbitales</taxon>
        <taxon>Cucurbitaceae</taxon>
        <taxon>Cucurbiteae</taxon>
        <taxon>Cucurbita</taxon>
    </lineage>
</organism>
<dbReference type="GO" id="GO:0005737">
    <property type="term" value="C:cytoplasm"/>
    <property type="evidence" value="ECO:0007669"/>
    <property type="project" value="TreeGrafter"/>
</dbReference>
<accession>A0AAV6M139</accession>